<evidence type="ECO:0000313" key="1">
    <source>
        <dbReference type="EMBL" id="GBG63236.1"/>
    </source>
</evidence>
<sequence>MVKHAREEVSKGHVGFVGEGGCKIFVAYSRDAGDERKVGNDSGGEVMAEGADVLDEAVRGTGLAEVTKLFEVVINGFLRAEGGSEKFGPLEEGVMWSSGGSEVADFNHPRFGDIAEEAGGGNGEPVGKGHVVEVKRVLELGYEEENMLVGEAEEGHGFAGSEGTGISPSRETIWARVLKQV</sequence>
<dbReference type="Gramene" id="GBG63236">
    <property type="protein sequence ID" value="GBG63236"/>
    <property type="gene ID" value="CBR_g37322"/>
</dbReference>
<keyword evidence="2" id="KW-1185">Reference proteome</keyword>
<accession>A0A388JZP0</accession>
<dbReference type="AlphaFoldDB" id="A0A388JZP0"/>
<name>A0A388JZP0_CHABU</name>
<organism evidence="1 2">
    <name type="scientific">Chara braunii</name>
    <name type="common">Braun's stonewort</name>
    <dbReference type="NCBI Taxonomy" id="69332"/>
    <lineage>
        <taxon>Eukaryota</taxon>
        <taxon>Viridiplantae</taxon>
        <taxon>Streptophyta</taxon>
        <taxon>Charophyceae</taxon>
        <taxon>Charales</taxon>
        <taxon>Characeae</taxon>
        <taxon>Chara</taxon>
    </lineage>
</organism>
<comment type="caution">
    <text evidence="1">The sequence shown here is derived from an EMBL/GenBank/DDBJ whole genome shotgun (WGS) entry which is preliminary data.</text>
</comment>
<dbReference type="Proteomes" id="UP000265515">
    <property type="component" value="Unassembled WGS sequence"/>
</dbReference>
<evidence type="ECO:0000313" key="2">
    <source>
        <dbReference type="Proteomes" id="UP000265515"/>
    </source>
</evidence>
<dbReference type="EMBL" id="BFEA01000037">
    <property type="protein sequence ID" value="GBG63236.1"/>
    <property type="molecule type" value="Genomic_DNA"/>
</dbReference>
<protein>
    <submittedName>
        <fullName evidence="1">Uncharacterized protein</fullName>
    </submittedName>
</protein>
<gene>
    <name evidence="1" type="ORF">CBR_g37322</name>
</gene>
<proteinExistence type="predicted"/>
<reference evidence="1 2" key="1">
    <citation type="journal article" date="2018" name="Cell">
        <title>The Chara Genome: Secondary Complexity and Implications for Plant Terrestrialization.</title>
        <authorList>
            <person name="Nishiyama T."/>
            <person name="Sakayama H."/>
            <person name="Vries J.D."/>
            <person name="Buschmann H."/>
            <person name="Saint-Marcoux D."/>
            <person name="Ullrich K.K."/>
            <person name="Haas F.B."/>
            <person name="Vanderstraeten L."/>
            <person name="Becker D."/>
            <person name="Lang D."/>
            <person name="Vosolsobe S."/>
            <person name="Rombauts S."/>
            <person name="Wilhelmsson P.K.I."/>
            <person name="Janitza P."/>
            <person name="Kern R."/>
            <person name="Heyl A."/>
            <person name="Rumpler F."/>
            <person name="Villalobos L.I.A.C."/>
            <person name="Clay J.M."/>
            <person name="Skokan R."/>
            <person name="Toyoda A."/>
            <person name="Suzuki Y."/>
            <person name="Kagoshima H."/>
            <person name="Schijlen E."/>
            <person name="Tajeshwar N."/>
            <person name="Catarino B."/>
            <person name="Hetherington A.J."/>
            <person name="Saltykova A."/>
            <person name="Bonnot C."/>
            <person name="Breuninger H."/>
            <person name="Symeonidi A."/>
            <person name="Radhakrishnan G.V."/>
            <person name="Van Nieuwerburgh F."/>
            <person name="Deforce D."/>
            <person name="Chang C."/>
            <person name="Karol K.G."/>
            <person name="Hedrich R."/>
            <person name="Ulvskov P."/>
            <person name="Glockner G."/>
            <person name="Delwiche C.F."/>
            <person name="Petrasek J."/>
            <person name="Van de Peer Y."/>
            <person name="Friml J."/>
            <person name="Beilby M."/>
            <person name="Dolan L."/>
            <person name="Kohara Y."/>
            <person name="Sugano S."/>
            <person name="Fujiyama A."/>
            <person name="Delaux P.-M."/>
            <person name="Quint M."/>
            <person name="TheiBen G."/>
            <person name="Hagemann M."/>
            <person name="Harholt J."/>
            <person name="Dunand C."/>
            <person name="Zachgo S."/>
            <person name="Langdale J."/>
            <person name="Maumus F."/>
            <person name="Straeten D.V.D."/>
            <person name="Gould S.B."/>
            <person name="Rensing S.A."/>
        </authorList>
    </citation>
    <scope>NUCLEOTIDE SEQUENCE [LARGE SCALE GENOMIC DNA]</scope>
    <source>
        <strain evidence="1 2">S276</strain>
    </source>
</reference>